<reference evidence="14" key="1">
    <citation type="journal article" name="Pathogens">
        <title>Identification of Divergent Isolates of Banana Mild Mosaic Virus and Development of a New Diagnostic Primer to Improve Detection.</title>
        <authorList>
            <person name="Hanafi M."/>
            <person name="Tahzima R."/>
            <person name="Ben Kaab S."/>
            <person name="Tamisier L."/>
            <person name="Roux N."/>
            <person name="Massart S."/>
        </authorList>
    </citation>
    <scope>NUCLEOTIDE SEQUENCE</scope>
    <source>
        <strain evidence="14">MH2</strain>
    </source>
</reference>
<keyword evidence="5 13" id="KW-0812">Transmembrane</keyword>
<name>A0A8E5KGN9_9VIRU</name>
<dbReference type="EMBL" id="MT872725">
    <property type="protein sequence ID" value="QVD99728.1"/>
    <property type="molecule type" value="Genomic_RNA"/>
</dbReference>
<evidence type="ECO:0000256" key="12">
    <source>
        <dbReference type="ARBA" id="ARBA00033148"/>
    </source>
</evidence>
<feature type="transmembrane region" description="Helical" evidence="13">
    <location>
        <begin position="6"/>
        <end position="24"/>
    </location>
</feature>
<proteinExistence type="inferred from homology"/>
<evidence type="ECO:0000256" key="9">
    <source>
        <dbReference type="ARBA" id="ARBA00023136"/>
    </source>
</evidence>
<comment type="subcellular location">
    <subcellularLocation>
        <location evidence="1">Host endoplasmic reticulum membrane</location>
    </subcellularLocation>
</comment>
<evidence type="ECO:0000256" key="6">
    <source>
        <dbReference type="ARBA" id="ARBA00022870"/>
    </source>
</evidence>
<evidence type="ECO:0000313" key="14">
    <source>
        <dbReference type="EMBL" id="QVD99728.1"/>
    </source>
</evidence>
<keyword evidence="6" id="KW-1043">Host membrane</keyword>
<keyword evidence="7 13" id="KW-1133">Transmembrane helix</keyword>
<evidence type="ECO:0000256" key="8">
    <source>
        <dbReference type="ARBA" id="ARBA00023031"/>
    </source>
</evidence>
<evidence type="ECO:0000256" key="13">
    <source>
        <dbReference type="SAM" id="Phobius"/>
    </source>
</evidence>
<protein>
    <recommendedName>
        <fullName evidence="3">Movement protein TGBp3</fullName>
    </recommendedName>
    <alternativeName>
        <fullName evidence="12">Triple gene block 3 protein</fullName>
    </alternativeName>
</protein>
<evidence type="ECO:0000256" key="7">
    <source>
        <dbReference type="ARBA" id="ARBA00022989"/>
    </source>
</evidence>
<accession>A0A8E5KGN9</accession>
<keyword evidence="9 13" id="KW-0472">Membrane</keyword>
<comment type="similarity">
    <text evidence="2">Belongs to the Tymovirales TGBp3 protein family.</text>
</comment>
<sequence length="70" mass="7833">MHSQDVILYLSVFTVVVLAAVYILDVIDSRSANSVCYIEVNGNKAFVRGCEINEQLALVIRELKPIKFTC</sequence>
<keyword evidence="4" id="KW-0813">Transport</keyword>
<evidence type="ECO:0000256" key="2">
    <source>
        <dbReference type="ARBA" id="ARBA00010355"/>
    </source>
</evidence>
<dbReference type="Pfam" id="PF02495">
    <property type="entry name" value="TGBp3"/>
    <property type="match status" value="1"/>
</dbReference>
<evidence type="ECO:0000256" key="10">
    <source>
        <dbReference type="ARBA" id="ARBA00023184"/>
    </source>
</evidence>
<evidence type="ECO:0000256" key="3">
    <source>
        <dbReference type="ARBA" id="ARBA00013812"/>
    </source>
</evidence>
<evidence type="ECO:0000256" key="11">
    <source>
        <dbReference type="ARBA" id="ARBA00025270"/>
    </source>
</evidence>
<dbReference type="InterPro" id="IPR003411">
    <property type="entry name" value="TGBp3"/>
</dbReference>
<dbReference type="GO" id="GO:0046740">
    <property type="term" value="P:transport of virus in host, cell to cell"/>
    <property type="evidence" value="ECO:0007669"/>
    <property type="project" value="UniProtKB-KW"/>
</dbReference>
<keyword evidence="10" id="KW-1038">Host endoplasmic reticulum</keyword>
<comment type="function">
    <text evidence="11">Plays a role in viral cell-to-cell propagation, by facilitating genome transport to neighboring plant cells through plasmosdesmata. May induce the formation of granular vesicles derived from the Endoplasmic reticulum, which align on actin filaments.</text>
</comment>
<organism evidence="14">
    <name type="scientific">Banana mild mosaic virus</name>
    <dbReference type="NCBI Taxonomy" id="148879"/>
    <lineage>
        <taxon>Viruses</taxon>
        <taxon>Riboviria</taxon>
        <taxon>Orthornavirae</taxon>
        <taxon>Kitrinoviricota</taxon>
        <taxon>Alsuviricetes</taxon>
        <taxon>Tymovirales</taxon>
        <taxon>Betaflexiviridae</taxon>
        <taxon>Quinvirinae</taxon>
        <taxon>Banmivirus</taxon>
        <taxon>Banmivirus musae</taxon>
    </lineage>
</organism>
<evidence type="ECO:0000256" key="1">
    <source>
        <dbReference type="ARBA" id="ARBA00004625"/>
    </source>
</evidence>
<keyword evidence="8" id="KW-0916">Viral movement protein</keyword>
<dbReference type="GO" id="GO:0044167">
    <property type="term" value="C:host cell endoplasmic reticulum membrane"/>
    <property type="evidence" value="ECO:0007669"/>
    <property type="project" value="UniProtKB-SubCell"/>
</dbReference>
<evidence type="ECO:0000256" key="5">
    <source>
        <dbReference type="ARBA" id="ARBA00022692"/>
    </source>
</evidence>
<evidence type="ECO:0000256" key="4">
    <source>
        <dbReference type="ARBA" id="ARBA00022448"/>
    </source>
</evidence>